<dbReference type="Gramene" id="PRQ55234">
    <property type="protein sequence ID" value="PRQ55234"/>
    <property type="gene ID" value="RchiOBHm_Chr1g0322331"/>
</dbReference>
<dbReference type="EMBL" id="PDCK01000039">
    <property type="protein sequence ID" value="PRQ55234.1"/>
    <property type="molecule type" value="Genomic_DNA"/>
</dbReference>
<dbReference type="Proteomes" id="UP000238479">
    <property type="component" value="Chromosome 1"/>
</dbReference>
<name>A0A2P6S984_ROSCH</name>
<sequence>MRRTELAGSPISLNNSGELLRIFPKQFLKATNCSFSISALQRSNSNQKQLSKILPNTMLLAQKQKQSQKHSRNQSQTKPSFHWPHIFLHLVWHTRLRCSTSLDDRHLLSLSCPAALRVGTISQSTNLSTWT</sequence>
<gene>
    <name evidence="1" type="ORF">RchiOBHm_Chr1g0322331</name>
</gene>
<accession>A0A2P6S984</accession>
<evidence type="ECO:0000313" key="2">
    <source>
        <dbReference type="Proteomes" id="UP000238479"/>
    </source>
</evidence>
<keyword evidence="2" id="KW-1185">Reference proteome</keyword>
<evidence type="ECO:0000313" key="1">
    <source>
        <dbReference type="EMBL" id="PRQ55234.1"/>
    </source>
</evidence>
<proteinExistence type="predicted"/>
<protein>
    <submittedName>
        <fullName evidence="1">Uncharacterized protein</fullName>
    </submittedName>
</protein>
<reference evidence="1 2" key="1">
    <citation type="journal article" date="2018" name="Nat. Genet.">
        <title>The Rosa genome provides new insights in the design of modern roses.</title>
        <authorList>
            <person name="Bendahmane M."/>
        </authorList>
    </citation>
    <scope>NUCLEOTIDE SEQUENCE [LARGE SCALE GENOMIC DNA]</scope>
    <source>
        <strain evidence="2">cv. Old Blush</strain>
    </source>
</reference>
<organism evidence="1 2">
    <name type="scientific">Rosa chinensis</name>
    <name type="common">China rose</name>
    <dbReference type="NCBI Taxonomy" id="74649"/>
    <lineage>
        <taxon>Eukaryota</taxon>
        <taxon>Viridiplantae</taxon>
        <taxon>Streptophyta</taxon>
        <taxon>Embryophyta</taxon>
        <taxon>Tracheophyta</taxon>
        <taxon>Spermatophyta</taxon>
        <taxon>Magnoliopsida</taxon>
        <taxon>eudicotyledons</taxon>
        <taxon>Gunneridae</taxon>
        <taxon>Pentapetalae</taxon>
        <taxon>rosids</taxon>
        <taxon>fabids</taxon>
        <taxon>Rosales</taxon>
        <taxon>Rosaceae</taxon>
        <taxon>Rosoideae</taxon>
        <taxon>Rosoideae incertae sedis</taxon>
        <taxon>Rosa</taxon>
    </lineage>
</organism>
<dbReference type="AlphaFoldDB" id="A0A2P6S984"/>
<comment type="caution">
    <text evidence="1">The sequence shown here is derived from an EMBL/GenBank/DDBJ whole genome shotgun (WGS) entry which is preliminary data.</text>
</comment>